<dbReference type="AlphaFoldDB" id="A0A3P8W6N0"/>
<evidence type="ECO:0000256" key="1">
    <source>
        <dbReference type="ARBA" id="ARBA00004613"/>
    </source>
</evidence>
<evidence type="ECO:0000256" key="5">
    <source>
        <dbReference type="ARBA" id="ARBA00022729"/>
    </source>
</evidence>
<evidence type="ECO:0000256" key="4">
    <source>
        <dbReference type="ARBA" id="ARBA00022525"/>
    </source>
</evidence>
<dbReference type="PANTHER" id="PTHR10494">
    <property type="entry name" value="BONE MORPHOGENETIC PROTEIN INHIBITOR, NOGGIN"/>
    <property type="match status" value="1"/>
</dbReference>
<evidence type="ECO:0000256" key="6">
    <source>
        <dbReference type="ARBA" id="ARBA00023188"/>
    </source>
</evidence>
<dbReference type="InterPro" id="IPR008717">
    <property type="entry name" value="Noggin"/>
</dbReference>
<reference evidence="7" key="3">
    <citation type="submission" date="2025-09" db="UniProtKB">
        <authorList>
            <consortium name="Ensembl"/>
        </authorList>
    </citation>
    <scope>IDENTIFICATION</scope>
</reference>
<keyword evidence="6" id="KW-0891">Chondrogenesis</keyword>
<protein>
    <submittedName>
        <fullName evidence="7">Noggin-1-like</fullName>
    </submittedName>
</protein>
<dbReference type="GO" id="GO:0005615">
    <property type="term" value="C:extracellular space"/>
    <property type="evidence" value="ECO:0007669"/>
    <property type="project" value="TreeGrafter"/>
</dbReference>
<dbReference type="Ensembl" id="ENSCSET00000022462.1">
    <property type="protein sequence ID" value="ENSCSEP00000022182.1"/>
    <property type="gene ID" value="ENSCSEG00000014134.1"/>
</dbReference>
<dbReference type="SUPFAM" id="SSF57501">
    <property type="entry name" value="Cystine-knot cytokines"/>
    <property type="match status" value="1"/>
</dbReference>
<dbReference type="GO" id="GO:0009953">
    <property type="term" value="P:dorsal/ventral pattern formation"/>
    <property type="evidence" value="ECO:0007669"/>
    <property type="project" value="TreeGrafter"/>
</dbReference>
<dbReference type="GO" id="GO:0030514">
    <property type="term" value="P:negative regulation of BMP signaling pathway"/>
    <property type="evidence" value="ECO:0007669"/>
    <property type="project" value="InterPro"/>
</dbReference>
<dbReference type="GO" id="GO:0051216">
    <property type="term" value="P:cartilage development"/>
    <property type="evidence" value="ECO:0007669"/>
    <property type="project" value="UniProtKB-KW"/>
</dbReference>
<dbReference type="PANTHER" id="PTHR10494:SF6">
    <property type="entry name" value="NOGGIN"/>
    <property type="match status" value="1"/>
</dbReference>
<accession>A0A3P8W6N0</accession>
<dbReference type="Pfam" id="PF05806">
    <property type="entry name" value="Noggin"/>
    <property type="match status" value="1"/>
</dbReference>
<name>A0A3P8W6N0_CYNSE</name>
<comment type="similarity">
    <text evidence="2">Belongs to the noggin family.</text>
</comment>
<keyword evidence="8" id="KW-1185">Reference proteome</keyword>
<evidence type="ECO:0000313" key="7">
    <source>
        <dbReference type="Ensembl" id="ENSCSEP00000022182.1"/>
    </source>
</evidence>
<evidence type="ECO:0000256" key="2">
    <source>
        <dbReference type="ARBA" id="ARBA00007480"/>
    </source>
</evidence>
<dbReference type="InterPro" id="IPR029034">
    <property type="entry name" value="Cystine-knot_cytokine"/>
</dbReference>
<keyword evidence="4" id="KW-0964">Secreted</keyword>
<proteinExistence type="inferred from homology"/>
<sequence>MGLNAFGIPNQFQNVTAVPDQKGLGLDASFLWLRHSLPSFLQPIRPYSLKTNPDDHQNLAEPRHRRPSRLLRLLGASFDPFWMSIEQPPEAPAAHGDGQLLQVRTTDLLPPQVTTSIQSLLVHFATCELSYQWKDLGPAFWPRWLRQTDCGSSDRGGSCSFPSGMEYASKKTRSAWSNGSREVGTGGALRRCLWRQVSYPVVTACKCSCT</sequence>
<keyword evidence="5" id="KW-0732">Signal</keyword>
<reference evidence="7" key="2">
    <citation type="submission" date="2025-08" db="UniProtKB">
        <authorList>
            <consortium name="Ensembl"/>
        </authorList>
    </citation>
    <scope>IDENTIFICATION</scope>
</reference>
<dbReference type="GO" id="GO:0001649">
    <property type="term" value="P:osteoblast differentiation"/>
    <property type="evidence" value="ECO:0007669"/>
    <property type="project" value="TreeGrafter"/>
</dbReference>
<dbReference type="Gene3D" id="2.10.90.10">
    <property type="entry name" value="Cystine-knot cytokines"/>
    <property type="match status" value="1"/>
</dbReference>
<reference evidence="7 8" key="1">
    <citation type="journal article" date="2014" name="Nat. Genet.">
        <title>Whole-genome sequence of a flatfish provides insights into ZW sex chromosome evolution and adaptation to a benthic lifestyle.</title>
        <authorList>
            <person name="Chen S."/>
            <person name="Zhang G."/>
            <person name="Shao C."/>
            <person name="Huang Q."/>
            <person name="Liu G."/>
            <person name="Zhang P."/>
            <person name="Song W."/>
            <person name="An N."/>
            <person name="Chalopin D."/>
            <person name="Volff J.N."/>
            <person name="Hong Y."/>
            <person name="Li Q."/>
            <person name="Sha Z."/>
            <person name="Zhou H."/>
            <person name="Xie M."/>
            <person name="Yu Q."/>
            <person name="Liu Y."/>
            <person name="Xiang H."/>
            <person name="Wang N."/>
            <person name="Wu K."/>
            <person name="Yang C."/>
            <person name="Zhou Q."/>
            <person name="Liao X."/>
            <person name="Yang L."/>
            <person name="Hu Q."/>
            <person name="Zhang J."/>
            <person name="Meng L."/>
            <person name="Jin L."/>
            <person name="Tian Y."/>
            <person name="Lian J."/>
            <person name="Yang J."/>
            <person name="Miao G."/>
            <person name="Liu S."/>
            <person name="Liang Z."/>
            <person name="Yan F."/>
            <person name="Li Y."/>
            <person name="Sun B."/>
            <person name="Zhang H."/>
            <person name="Zhang J."/>
            <person name="Zhu Y."/>
            <person name="Du M."/>
            <person name="Zhao Y."/>
            <person name="Schartl M."/>
            <person name="Tang Q."/>
            <person name="Wang J."/>
        </authorList>
    </citation>
    <scope>NUCLEOTIDE SEQUENCE</scope>
</reference>
<dbReference type="GeneTree" id="ENSGT00390000006009"/>
<keyword evidence="3" id="KW-0217">Developmental protein</keyword>
<dbReference type="GO" id="GO:0045596">
    <property type="term" value="P:negative regulation of cell differentiation"/>
    <property type="evidence" value="ECO:0007669"/>
    <property type="project" value="InterPro"/>
</dbReference>
<evidence type="ECO:0000256" key="3">
    <source>
        <dbReference type="ARBA" id="ARBA00022473"/>
    </source>
</evidence>
<comment type="subcellular location">
    <subcellularLocation>
        <location evidence="1">Secreted</location>
    </subcellularLocation>
</comment>
<dbReference type="Proteomes" id="UP000265120">
    <property type="component" value="Chromosome 9"/>
</dbReference>
<organism evidence="7 8">
    <name type="scientific">Cynoglossus semilaevis</name>
    <name type="common">Tongue sole</name>
    <dbReference type="NCBI Taxonomy" id="244447"/>
    <lineage>
        <taxon>Eukaryota</taxon>
        <taxon>Metazoa</taxon>
        <taxon>Chordata</taxon>
        <taxon>Craniata</taxon>
        <taxon>Vertebrata</taxon>
        <taxon>Euteleostomi</taxon>
        <taxon>Actinopterygii</taxon>
        <taxon>Neopterygii</taxon>
        <taxon>Teleostei</taxon>
        <taxon>Neoteleostei</taxon>
        <taxon>Acanthomorphata</taxon>
        <taxon>Carangaria</taxon>
        <taxon>Pleuronectiformes</taxon>
        <taxon>Pleuronectoidei</taxon>
        <taxon>Cynoglossidae</taxon>
        <taxon>Cynoglossinae</taxon>
        <taxon>Cynoglossus</taxon>
    </lineage>
</organism>
<evidence type="ECO:0000313" key="8">
    <source>
        <dbReference type="Proteomes" id="UP000265120"/>
    </source>
</evidence>